<organism evidence="2 3">
    <name type="scientific">Cucurbita moschata</name>
    <name type="common">Winter crookneck squash</name>
    <name type="synonym">Cucurbita pepo var. moschata</name>
    <dbReference type="NCBI Taxonomy" id="3662"/>
    <lineage>
        <taxon>Eukaryota</taxon>
        <taxon>Viridiplantae</taxon>
        <taxon>Streptophyta</taxon>
        <taxon>Embryophyta</taxon>
        <taxon>Tracheophyta</taxon>
        <taxon>Spermatophyta</taxon>
        <taxon>Magnoliopsida</taxon>
        <taxon>eudicotyledons</taxon>
        <taxon>Gunneridae</taxon>
        <taxon>Pentapetalae</taxon>
        <taxon>rosids</taxon>
        <taxon>fabids</taxon>
        <taxon>Cucurbitales</taxon>
        <taxon>Cucurbitaceae</taxon>
        <taxon>Cucurbiteae</taxon>
        <taxon>Cucurbita</taxon>
    </lineage>
</organism>
<evidence type="ECO:0000313" key="2">
    <source>
        <dbReference type="Proteomes" id="UP000504609"/>
    </source>
</evidence>
<keyword evidence="2" id="KW-1185">Reference proteome</keyword>
<dbReference type="Pfam" id="PF14223">
    <property type="entry name" value="Retrotran_gag_2"/>
    <property type="match status" value="1"/>
</dbReference>
<dbReference type="GeneID" id="111462003"/>
<reference evidence="3" key="1">
    <citation type="submission" date="2025-08" db="UniProtKB">
        <authorList>
            <consortium name="RefSeq"/>
        </authorList>
    </citation>
    <scope>IDENTIFICATION</scope>
    <source>
        <tissue evidence="3">Young leaves</tissue>
    </source>
</reference>
<dbReference type="PANTHER" id="PTHR35317">
    <property type="entry name" value="OS04G0629600 PROTEIN"/>
    <property type="match status" value="1"/>
</dbReference>
<evidence type="ECO:0000256" key="1">
    <source>
        <dbReference type="SAM" id="MobiDB-lite"/>
    </source>
</evidence>
<protein>
    <submittedName>
        <fullName evidence="3">Uncharacterized protein LOC111462003</fullName>
    </submittedName>
</protein>
<gene>
    <name evidence="3" type="primary">LOC111462003</name>
</gene>
<dbReference type="Proteomes" id="UP000504609">
    <property type="component" value="Unplaced"/>
</dbReference>
<dbReference type="AlphaFoldDB" id="A0A6J1HA60"/>
<dbReference type="PANTHER" id="PTHR35317:SF27">
    <property type="entry name" value="RETROVIRUS-RELATED POL POLYPROTEIN FROM TRANSPOSON TNT 1-94"/>
    <property type="match status" value="1"/>
</dbReference>
<sequence>MKRLRTKKPPGASPKELRPELDVLKPKVPVKVKVEERLRAVRSQRGSFRSSELMENLLRAKGLWSLVEEGYTEPAEGIEVTTTQKRNLEELKMKDQQVKHYRFQAIDRVVFEQILNRKTSKIIWDSMKKKFGGNKRVKWSLLQTLRRDFEILEMKNEENIDDYFGRVMAVSNKMRSNKEDMLDSKIVEKILRTLTDKFTYVVVSIEESKDIGKMMIDELQSSLSVHEEKFKKISHEECDQALNVEAVSLSEAEDHTEVEAGAEDAHSRKQQSSVTTATNVDISNMNVQMGTMENKLKL</sequence>
<dbReference type="KEGG" id="cmos:111462003"/>
<accession>A0A6J1HA60</accession>
<name>A0A6J1HA60_CUCMO</name>
<feature type="region of interest" description="Disordered" evidence="1">
    <location>
        <begin position="1"/>
        <end position="20"/>
    </location>
</feature>
<feature type="compositionally biased region" description="Basic and acidic residues" evidence="1">
    <location>
        <begin position="252"/>
        <end position="267"/>
    </location>
</feature>
<feature type="region of interest" description="Disordered" evidence="1">
    <location>
        <begin position="252"/>
        <end position="276"/>
    </location>
</feature>
<evidence type="ECO:0000313" key="3">
    <source>
        <dbReference type="RefSeq" id="XP_022961422.1"/>
    </source>
</evidence>
<dbReference type="RefSeq" id="XP_022961422.1">
    <property type="nucleotide sequence ID" value="XM_023105654.1"/>
</dbReference>
<proteinExistence type="predicted"/>